<feature type="transmembrane region" description="Helical" evidence="1">
    <location>
        <begin position="9"/>
        <end position="27"/>
    </location>
</feature>
<keyword evidence="1" id="KW-0812">Transmembrane</keyword>
<dbReference type="EMBL" id="FQWX01000032">
    <property type="protein sequence ID" value="SHH28619.1"/>
    <property type="molecule type" value="Genomic_DNA"/>
</dbReference>
<keyword evidence="1" id="KW-0472">Membrane</keyword>
<keyword evidence="3" id="KW-1185">Reference proteome</keyword>
<dbReference type="AlphaFoldDB" id="A0A1M5RQZ6"/>
<name>A0A1M5RQZ6_9FIRM</name>
<reference evidence="3" key="1">
    <citation type="submission" date="2016-11" db="EMBL/GenBank/DDBJ databases">
        <authorList>
            <person name="Varghese N."/>
            <person name="Submissions S."/>
        </authorList>
    </citation>
    <scope>NUCLEOTIDE SEQUENCE [LARGE SCALE GENOMIC DNA]</scope>
    <source>
        <strain evidence="3">DSM 2635</strain>
    </source>
</reference>
<organism evidence="2 3">
    <name type="scientific">Asaccharospora irregularis DSM 2635</name>
    <dbReference type="NCBI Taxonomy" id="1121321"/>
    <lineage>
        <taxon>Bacteria</taxon>
        <taxon>Bacillati</taxon>
        <taxon>Bacillota</taxon>
        <taxon>Clostridia</taxon>
        <taxon>Peptostreptococcales</taxon>
        <taxon>Peptostreptococcaceae</taxon>
        <taxon>Asaccharospora</taxon>
    </lineage>
</organism>
<protein>
    <submittedName>
        <fullName evidence="2">Uncharacterized protein</fullName>
    </submittedName>
</protein>
<sequence length="143" mass="16653">MPLINKKNYITISCVVFTILVICKIVLEKIVGVKDQYYSENIMFIFLSTLVATAIIGLHYYLQNISLPVVIIGQYLVLVFITFFMVWINGHFVELDKNAYTQILKSFTVPYVILASYYYLSFYMDIRRANSLIIKIKNRRDVG</sequence>
<accession>A0A1M5RQZ6</accession>
<feature type="transmembrane region" description="Helical" evidence="1">
    <location>
        <begin position="69"/>
        <end position="88"/>
    </location>
</feature>
<dbReference type="OrthoDB" id="2002375at2"/>
<feature type="transmembrane region" description="Helical" evidence="1">
    <location>
        <begin position="42"/>
        <end position="62"/>
    </location>
</feature>
<feature type="transmembrane region" description="Helical" evidence="1">
    <location>
        <begin position="100"/>
        <end position="120"/>
    </location>
</feature>
<proteinExistence type="predicted"/>
<dbReference type="STRING" id="1121321.SAMN04488530_13241"/>
<gene>
    <name evidence="2" type="ORF">SAMN04488530_13241</name>
</gene>
<evidence type="ECO:0000256" key="1">
    <source>
        <dbReference type="SAM" id="Phobius"/>
    </source>
</evidence>
<dbReference type="Proteomes" id="UP000243255">
    <property type="component" value="Unassembled WGS sequence"/>
</dbReference>
<evidence type="ECO:0000313" key="3">
    <source>
        <dbReference type="Proteomes" id="UP000243255"/>
    </source>
</evidence>
<dbReference type="Pfam" id="PF20312">
    <property type="entry name" value="DUF6608"/>
    <property type="match status" value="1"/>
</dbReference>
<dbReference type="RefSeq" id="WP_073127097.1">
    <property type="nucleotide sequence ID" value="NZ_BAABCH010000086.1"/>
</dbReference>
<dbReference type="InterPro" id="IPR046716">
    <property type="entry name" value="DUF6608"/>
</dbReference>
<evidence type="ECO:0000313" key="2">
    <source>
        <dbReference type="EMBL" id="SHH28619.1"/>
    </source>
</evidence>
<keyword evidence="1" id="KW-1133">Transmembrane helix</keyword>